<reference evidence="3 4" key="1">
    <citation type="submission" date="2013-03" db="EMBL/GenBank/DDBJ databases">
        <title>Salinisphaera dokdonensis CL-ES53 Genome Sequencing.</title>
        <authorList>
            <person name="Li C."/>
            <person name="Lai Q."/>
            <person name="Shao Z."/>
        </authorList>
    </citation>
    <scope>NUCLEOTIDE SEQUENCE [LARGE SCALE GENOMIC DNA]</scope>
    <source>
        <strain evidence="3 4">CL-ES53</strain>
    </source>
</reference>
<feature type="transmembrane region" description="Helical" evidence="2">
    <location>
        <begin position="15"/>
        <end position="38"/>
    </location>
</feature>
<name>A0ABV2B4W5_9GAMM</name>
<organism evidence="3 4">
    <name type="scientific">Salinisphaera dokdonensis CL-ES53</name>
    <dbReference type="NCBI Taxonomy" id="1304272"/>
    <lineage>
        <taxon>Bacteria</taxon>
        <taxon>Pseudomonadati</taxon>
        <taxon>Pseudomonadota</taxon>
        <taxon>Gammaproteobacteria</taxon>
        <taxon>Salinisphaerales</taxon>
        <taxon>Salinisphaeraceae</taxon>
        <taxon>Salinisphaera</taxon>
    </lineage>
</organism>
<comment type="caution">
    <text evidence="3">The sequence shown here is derived from an EMBL/GenBank/DDBJ whole genome shotgun (WGS) entry which is preliminary data.</text>
</comment>
<gene>
    <name evidence="3" type="ORF">SADO_16798</name>
</gene>
<evidence type="ECO:0000256" key="2">
    <source>
        <dbReference type="SAM" id="Phobius"/>
    </source>
</evidence>
<sequence length="80" mass="8870">MGGLAAAALGLLFNWNWVVAVGIAPLLFTLPCMIMMGWMMWSMRPKPTDDATARQEPNKRNRYLEQTTPSSAPSAQSKED</sequence>
<evidence type="ECO:0000313" key="4">
    <source>
        <dbReference type="Proteomes" id="UP001460888"/>
    </source>
</evidence>
<evidence type="ECO:0000313" key="3">
    <source>
        <dbReference type="EMBL" id="MES1930921.1"/>
    </source>
</evidence>
<protein>
    <recommendedName>
        <fullName evidence="5">DUF2933 domain-containing protein</fullName>
    </recommendedName>
</protein>
<evidence type="ECO:0000256" key="1">
    <source>
        <dbReference type="SAM" id="MobiDB-lite"/>
    </source>
</evidence>
<dbReference type="Proteomes" id="UP001460888">
    <property type="component" value="Unassembled WGS sequence"/>
</dbReference>
<proteinExistence type="predicted"/>
<accession>A0ABV2B4W5</accession>
<keyword evidence="4" id="KW-1185">Reference proteome</keyword>
<keyword evidence="2" id="KW-0812">Transmembrane</keyword>
<keyword evidence="2" id="KW-1133">Transmembrane helix</keyword>
<keyword evidence="2" id="KW-0472">Membrane</keyword>
<feature type="compositionally biased region" description="Polar residues" evidence="1">
    <location>
        <begin position="64"/>
        <end position="80"/>
    </location>
</feature>
<feature type="compositionally biased region" description="Basic and acidic residues" evidence="1">
    <location>
        <begin position="46"/>
        <end position="63"/>
    </location>
</feature>
<evidence type="ECO:0008006" key="5">
    <source>
        <dbReference type="Google" id="ProtNLM"/>
    </source>
</evidence>
<feature type="region of interest" description="Disordered" evidence="1">
    <location>
        <begin position="46"/>
        <end position="80"/>
    </location>
</feature>
<dbReference type="EMBL" id="APND01000009">
    <property type="protein sequence ID" value="MES1930921.1"/>
    <property type="molecule type" value="Genomic_DNA"/>
</dbReference>